<evidence type="ECO:0000313" key="2">
    <source>
        <dbReference type="EMBL" id="SNT53393.1"/>
    </source>
</evidence>
<reference evidence="2 3" key="1">
    <citation type="submission" date="2017-06" db="EMBL/GenBank/DDBJ databases">
        <authorList>
            <person name="Kim H.J."/>
            <person name="Triplett B.A."/>
        </authorList>
    </citation>
    <scope>NUCLEOTIDE SEQUENCE [LARGE SCALE GENOMIC DNA]</scope>
    <source>
        <strain evidence="2 3">CGMCC 4.5593</strain>
    </source>
</reference>
<organism evidence="2 3">
    <name type="scientific">Asanoa hainanensis</name>
    <dbReference type="NCBI Taxonomy" id="560556"/>
    <lineage>
        <taxon>Bacteria</taxon>
        <taxon>Bacillati</taxon>
        <taxon>Actinomycetota</taxon>
        <taxon>Actinomycetes</taxon>
        <taxon>Micromonosporales</taxon>
        <taxon>Micromonosporaceae</taxon>
        <taxon>Asanoa</taxon>
    </lineage>
</organism>
<dbReference type="AlphaFoldDB" id="A0A239NFX9"/>
<keyword evidence="1" id="KW-1133">Transmembrane helix</keyword>
<accession>A0A239NFX9</accession>
<dbReference type="EMBL" id="FZPH01000008">
    <property type="protein sequence ID" value="SNT53393.1"/>
    <property type="molecule type" value="Genomic_DNA"/>
</dbReference>
<evidence type="ECO:0000256" key="1">
    <source>
        <dbReference type="SAM" id="Phobius"/>
    </source>
</evidence>
<keyword evidence="1" id="KW-0812">Transmembrane</keyword>
<feature type="transmembrane region" description="Helical" evidence="1">
    <location>
        <begin position="73"/>
        <end position="91"/>
    </location>
</feature>
<gene>
    <name evidence="2" type="ORF">SAMN05421812_108251</name>
</gene>
<name>A0A239NFX9_9ACTN</name>
<keyword evidence="3" id="KW-1185">Reference proteome</keyword>
<proteinExistence type="predicted"/>
<protein>
    <submittedName>
        <fullName evidence="2">Uncharacterized protein</fullName>
    </submittedName>
</protein>
<keyword evidence="1" id="KW-0472">Membrane</keyword>
<dbReference type="Proteomes" id="UP000198362">
    <property type="component" value="Unassembled WGS sequence"/>
</dbReference>
<evidence type="ECO:0000313" key="3">
    <source>
        <dbReference type="Proteomes" id="UP000198362"/>
    </source>
</evidence>
<sequence length="121" mass="13544">MTRAPPCSATGWPPLAKERALRRAAREAEAAKLRERRARAVARRQRRRALVARLTPKRRRTGRLLARRTRGQRAGIVVVTLVLLALVWFLVDDVALRLVLTLLGLLCLPALVVVALGRRTS</sequence>
<feature type="transmembrane region" description="Helical" evidence="1">
    <location>
        <begin position="97"/>
        <end position="117"/>
    </location>
</feature>